<feature type="region of interest" description="Disordered" evidence="1">
    <location>
        <begin position="206"/>
        <end position="225"/>
    </location>
</feature>
<evidence type="ECO:0008006" key="5">
    <source>
        <dbReference type="Google" id="ProtNLM"/>
    </source>
</evidence>
<keyword evidence="4" id="KW-1185">Reference proteome</keyword>
<keyword evidence="2" id="KW-0472">Membrane</keyword>
<gene>
    <name evidence="3" type="ORF">IOE58_06205</name>
</gene>
<dbReference type="Proteomes" id="UP000644727">
    <property type="component" value="Unassembled WGS sequence"/>
</dbReference>
<evidence type="ECO:0000313" key="4">
    <source>
        <dbReference type="Proteomes" id="UP000644727"/>
    </source>
</evidence>
<keyword evidence="2" id="KW-0812">Transmembrane</keyword>
<dbReference type="EMBL" id="JADEYR010000004">
    <property type="protein sequence ID" value="MBE9403795.1"/>
    <property type="molecule type" value="Genomic_DNA"/>
</dbReference>
<accession>A0ABR9W1H1</accession>
<proteinExistence type="predicted"/>
<feature type="compositionally biased region" description="Basic and acidic residues" evidence="1">
    <location>
        <begin position="206"/>
        <end position="215"/>
    </location>
</feature>
<feature type="transmembrane region" description="Helical" evidence="2">
    <location>
        <begin position="73"/>
        <end position="92"/>
    </location>
</feature>
<evidence type="ECO:0000313" key="3">
    <source>
        <dbReference type="EMBL" id="MBE9403795.1"/>
    </source>
</evidence>
<organism evidence="3 4">
    <name type="scientific">Brachybacterium epidermidis</name>
    <dbReference type="NCBI Taxonomy" id="2781983"/>
    <lineage>
        <taxon>Bacteria</taxon>
        <taxon>Bacillati</taxon>
        <taxon>Actinomycetota</taxon>
        <taxon>Actinomycetes</taxon>
        <taxon>Micrococcales</taxon>
        <taxon>Dermabacteraceae</taxon>
        <taxon>Brachybacterium</taxon>
    </lineage>
</organism>
<comment type="caution">
    <text evidence="3">The sequence shown here is derived from an EMBL/GenBank/DDBJ whole genome shotgun (WGS) entry which is preliminary data.</text>
</comment>
<feature type="transmembrane region" description="Helical" evidence="2">
    <location>
        <begin position="155"/>
        <end position="176"/>
    </location>
</feature>
<name>A0ABR9W1H1_9MICO</name>
<evidence type="ECO:0000256" key="1">
    <source>
        <dbReference type="SAM" id="MobiDB-lite"/>
    </source>
</evidence>
<feature type="transmembrane region" description="Helical" evidence="2">
    <location>
        <begin position="123"/>
        <end position="143"/>
    </location>
</feature>
<sequence>MDRSDRAKADDRRPALNRRDLAGWEATGPGHALLGPFSPVWAAVPSLAGLVLAVPAAAEAFGTAPEARTPGDLGPLLLALALLAGGYSLLRLMQLAVMASRWDVSRQGGIPSRRVMSEHSMHGTWVTGVGGSLLLMGALGVWSDLDGKLSGLEPGTTLVAVGAAGSIAALALANWIGRAWEGHTQRHERVQKEERERRLADPLVRIREASRDSHPGSDLLPEELVDVLRPGVTPADLPGTTPRP</sequence>
<dbReference type="RefSeq" id="WP_193865536.1">
    <property type="nucleotide sequence ID" value="NZ_JADEYR010000004.1"/>
</dbReference>
<protein>
    <recommendedName>
        <fullName evidence="5">ABC transporter permease</fullName>
    </recommendedName>
</protein>
<reference evidence="3 4" key="1">
    <citation type="submission" date="2020-10" db="EMBL/GenBank/DDBJ databases">
        <title>Draft genome and description of Brachybacterium epidermidis sp nov.</title>
        <authorList>
            <person name="Boxberger M."/>
            <person name="La Scola B."/>
        </authorList>
    </citation>
    <scope>NUCLEOTIDE SEQUENCE [LARGE SCALE GENOMIC DNA]</scope>
    <source>
        <strain evidence="3 4">Marseille-Q2903</strain>
    </source>
</reference>
<keyword evidence="2" id="KW-1133">Transmembrane helix</keyword>
<evidence type="ECO:0000256" key="2">
    <source>
        <dbReference type="SAM" id="Phobius"/>
    </source>
</evidence>